<proteinExistence type="inferred from homology"/>
<dbReference type="Proteomes" id="UP000274391">
    <property type="component" value="Unassembled WGS sequence"/>
</dbReference>
<evidence type="ECO:0000256" key="6">
    <source>
        <dbReference type="NCBIfam" id="TIGR01068"/>
    </source>
</evidence>
<keyword evidence="12" id="KW-1185">Reference proteome</keyword>
<comment type="caution">
    <text evidence="11">The sequence shown here is derived from an EMBL/GenBank/DDBJ whole genome shotgun (WGS) entry which is preliminary data.</text>
</comment>
<evidence type="ECO:0000256" key="9">
    <source>
        <dbReference type="PIRSR" id="PIRSR000077-4"/>
    </source>
</evidence>
<dbReference type="InterPro" id="IPR036249">
    <property type="entry name" value="Thioredoxin-like_sf"/>
</dbReference>
<evidence type="ECO:0000313" key="12">
    <source>
        <dbReference type="Proteomes" id="UP000274391"/>
    </source>
</evidence>
<dbReference type="AlphaFoldDB" id="A0A3P3VUN7"/>
<accession>A0A3P3VUN7</accession>
<keyword evidence="2" id="KW-0813">Transport</keyword>
<feature type="disulfide bond" description="Redox-active" evidence="9">
    <location>
        <begin position="32"/>
        <end position="35"/>
    </location>
</feature>
<evidence type="ECO:0000259" key="10">
    <source>
        <dbReference type="PROSITE" id="PS51352"/>
    </source>
</evidence>
<feature type="active site" description="Nucleophile" evidence="8">
    <location>
        <position position="35"/>
    </location>
</feature>
<evidence type="ECO:0000256" key="1">
    <source>
        <dbReference type="ARBA" id="ARBA00008987"/>
    </source>
</evidence>
<evidence type="ECO:0000256" key="8">
    <source>
        <dbReference type="PIRSR" id="PIRSR000077-1"/>
    </source>
</evidence>
<dbReference type="OrthoDB" id="9790390at2"/>
<dbReference type="PROSITE" id="PS51352">
    <property type="entry name" value="THIOREDOXIN_2"/>
    <property type="match status" value="1"/>
</dbReference>
<sequence>MNDVINATTENFAAEVLEAEGSVIVDFWAPWCGPCRQLSPILDQIAAEHPNVKVVKVNVDDEFDLATEYRVTSIPAIKLFRDGEVKKEVVGARPKGALEKDFEGLLD</sequence>
<dbReference type="RefSeq" id="WP_124972199.1">
    <property type="nucleotide sequence ID" value="NZ_RQVS01000008.1"/>
</dbReference>
<dbReference type="FunFam" id="3.40.30.10:FF:000001">
    <property type="entry name" value="Thioredoxin"/>
    <property type="match status" value="1"/>
</dbReference>
<dbReference type="InterPro" id="IPR005746">
    <property type="entry name" value="Thioredoxin"/>
</dbReference>
<feature type="site" description="Contributes to redox potential value" evidence="8">
    <location>
        <position position="34"/>
    </location>
</feature>
<feature type="site" description="Deprotonates C-terminal active site Cys" evidence="8">
    <location>
        <position position="26"/>
    </location>
</feature>
<dbReference type="InterPro" id="IPR013766">
    <property type="entry name" value="Thioredoxin_domain"/>
</dbReference>
<name>A0A3P3VUN7_9MICO</name>
<dbReference type="PANTHER" id="PTHR45663:SF11">
    <property type="entry name" value="GEO12009P1"/>
    <property type="match status" value="1"/>
</dbReference>
<feature type="active site" description="Nucleophile" evidence="8">
    <location>
        <position position="32"/>
    </location>
</feature>
<dbReference type="PRINTS" id="PR00421">
    <property type="entry name" value="THIOREDOXIN"/>
</dbReference>
<evidence type="ECO:0000256" key="2">
    <source>
        <dbReference type="ARBA" id="ARBA00022448"/>
    </source>
</evidence>
<dbReference type="Pfam" id="PF00085">
    <property type="entry name" value="Thioredoxin"/>
    <property type="match status" value="1"/>
</dbReference>
<dbReference type="EMBL" id="RQVS01000008">
    <property type="protein sequence ID" value="RRJ86525.1"/>
    <property type="molecule type" value="Genomic_DNA"/>
</dbReference>
<evidence type="ECO:0000256" key="7">
    <source>
        <dbReference type="PIRNR" id="PIRNR000077"/>
    </source>
</evidence>
<organism evidence="11 12">
    <name type="scientific">Gulosibacter macacae</name>
    <dbReference type="NCBI Taxonomy" id="2488791"/>
    <lineage>
        <taxon>Bacteria</taxon>
        <taxon>Bacillati</taxon>
        <taxon>Actinomycetota</taxon>
        <taxon>Actinomycetes</taxon>
        <taxon>Micrococcales</taxon>
        <taxon>Microbacteriaceae</taxon>
        <taxon>Gulosibacter</taxon>
    </lineage>
</organism>
<dbReference type="GO" id="GO:0005829">
    <property type="term" value="C:cytosol"/>
    <property type="evidence" value="ECO:0007669"/>
    <property type="project" value="TreeGrafter"/>
</dbReference>
<dbReference type="CDD" id="cd02947">
    <property type="entry name" value="TRX_family"/>
    <property type="match status" value="1"/>
</dbReference>
<reference evidence="11 12" key="1">
    <citation type="submission" date="2018-11" db="EMBL/GenBank/DDBJ databases">
        <title>YIM 102482-1 draft genome.</title>
        <authorList>
            <person name="Li G."/>
            <person name="Jiang Y."/>
        </authorList>
    </citation>
    <scope>NUCLEOTIDE SEQUENCE [LARGE SCALE GENOMIC DNA]</scope>
    <source>
        <strain evidence="11 12">YIM 102482-1</strain>
    </source>
</reference>
<feature type="site" description="Contributes to redox potential value" evidence="8">
    <location>
        <position position="33"/>
    </location>
</feature>
<dbReference type="PANTHER" id="PTHR45663">
    <property type="entry name" value="GEO12009P1"/>
    <property type="match status" value="1"/>
</dbReference>
<evidence type="ECO:0000256" key="3">
    <source>
        <dbReference type="ARBA" id="ARBA00022982"/>
    </source>
</evidence>
<dbReference type="SUPFAM" id="SSF52833">
    <property type="entry name" value="Thioredoxin-like"/>
    <property type="match status" value="1"/>
</dbReference>
<gene>
    <name evidence="11" type="primary">trxA</name>
    <name evidence="11" type="ORF">EG850_07690</name>
</gene>
<evidence type="ECO:0000256" key="4">
    <source>
        <dbReference type="ARBA" id="ARBA00023157"/>
    </source>
</evidence>
<keyword evidence="4 9" id="KW-1015">Disulfide bond</keyword>
<evidence type="ECO:0000256" key="5">
    <source>
        <dbReference type="ARBA" id="ARBA00023284"/>
    </source>
</evidence>
<dbReference type="InterPro" id="IPR017937">
    <property type="entry name" value="Thioredoxin_CS"/>
</dbReference>
<keyword evidence="3" id="KW-0249">Electron transport</keyword>
<protein>
    <recommendedName>
        <fullName evidence="6 7">Thioredoxin</fullName>
    </recommendedName>
</protein>
<dbReference type="GO" id="GO:0015035">
    <property type="term" value="F:protein-disulfide reductase activity"/>
    <property type="evidence" value="ECO:0007669"/>
    <property type="project" value="UniProtKB-UniRule"/>
</dbReference>
<dbReference type="PROSITE" id="PS00194">
    <property type="entry name" value="THIOREDOXIN_1"/>
    <property type="match status" value="1"/>
</dbReference>
<comment type="similarity">
    <text evidence="1 7">Belongs to the thioredoxin family.</text>
</comment>
<dbReference type="PIRSF" id="PIRSF000077">
    <property type="entry name" value="Thioredoxin"/>
    <property type="match status" value="1"/>
</dbReference>
<dbReference type="GO" id="GO:0045454">
    <property type="term" value="P:cell redox homeostasis"/>
    <property type="evidence" value="ECO:0007669"/>
    <property type="project" value="TreeGrafter"/>
</dbReference>
<feature type="domain" description="Thioredoxin" evidence="10">
    <location>
        <begin position="3"/>
        <end position="107"/>
    </location>
</feature>
<dbReference type="NCBIfam" id="TIGR01068">
    <property type="entry name" value="thioredoxin"/>
    <property type="match status" value="1"/>
</dbReference>
<keyword evidence="5 9" id="KW-0676">Redox-active center</keyword>
<dbReference type="Gene3D" id="3.40.30.10">
    <property type="entry name" value="Glutaredoxin"/>
    <property type="match status" value="1"/>
</dbReference>
<evidence type="ECO:0000313" key="11">
    <source>
        <dbReference type="EMBL" id="RRJ86525.1"/>
    </source>
</evidence>